<protein>
    <submittedName>
        <fullName evidence="3">Tetratricopeptide repeat protein</fullName>
    </submittedName>
</protein>
<gene>
    <name evidence="1" type="ORF">HPBE_LOCUS15144</name>
</gene>
<evidence type="ECO:0000313" key="3">
    <source>
        <dbReference type="WBParaSite" id="HPBE_0001514501-mRNA-1"/>
    </source>
</evidence>
<accession>A0A183G1P7</accession>
<reference evidence="3" key="2">
    <citation type="submission" date="2019-09" db="UniProtKB">
        <authorList>
            <consortium name="WormBaseParasite"/>
        </authorList>
    </citation>
    <scope>IDENTIFICATION</scope>
</reference>
<dbReference type="Proteomes" id="UP000050761">
    <property type="component" value="Unassembled WGS sequence"/>
</dbReference>
<evidence type="ECO:0000313" key="1">
    <source>
        <dbReference type="EMBL" id="VDP01899.1"/>
    </source>
</evidence>
<sequence>MASSLFYGDNNLHQAVIETFYACNRVTETLGDDHTDTTGPPRLLHRTEIYLSTLQCFYQLARAARQRTHIQRCYAGLAYATGLSD</sequence>
<proteinExistence type="predicted"/>
<organism evidence="2 3">
    <name type="scientific">Heligmosomoides polygyrus</name>
    <name type="common">Parasitic roundworm</name>
    <dbReference type="NCBI Taxonomy" id="6339"/>
    <lineage>
        <taxon>Eukaryota</taxon>
        <taxon>Metazoa</taxon>
        <taxon>Ecdysozoa</taxon>
        <taxon>Nematoda</taxon>
        <taxon>Chromadorea</taxon>
        <taxon>Rhabditida</taxon>
        <taxon>Rhabditina</taxon>
        <taxon>Rhabditomorpha</taxon>
        <taxon>Strongyloidea</taxon>
        <taxon>Heligmosomidae</taxon>
        <taxon>Heligmosomoides</taxon>
    </lineage>
</organism>
<dbReference type="AlphaFoldDB" id="A0A183G1P7"/>
<accession>A0A3P8DMH5</accession>
<reference evidence="1 2" key="1">
    <citation type="submission" date="2018-11" db="EMBL/GenBank/DDBJ databases">
        <authorList>
            <consortium name="Pathogen Informatics"/>
        </authorList>
    </citation>
    <scope>NUCLEOTIDE SEQUENCE [LARGE SCALE GENOMIC DNA]</scope>
</reference>
<keyword evidence="2" id="KW-1185">Reference proteome</keyword>
<dbReference type="EMBL" id="UZAH01028712">
    <property type="protein sequence ID" value="VDP01899.1"/>
    <property type="molecule type" value="Genomic_DNA"/>
</dbReference>
<evidence type="ECO:0000313" key="2">
    <source>
        <dbReference type="Proteomes" id="UP000050761"/>
    </source>
</evidence>
<name>A0A183G1P7_HELPZ</name>
<dbReference type="WBParaSite" id="HPBE_0001514501-mRNA-1">
    <property type="protein sequence ID" value="HPBE_0001514501-mRNA-1"/>
    <property type="gene ID" value="HPBE_0001514501"/>
</dbReference>